<evidence type="ECO:0000256" key="2">
    <source>
        <dbReference type="SAM" id="MobiDB-lite"/>
    </source>
</evidence>
<dbReference type="EMBL" id="QGKX02001621">
    <property type="protein sequence ID" value="KAF3501073.1"/>
    <property type="molecule type" value="Genomic_DNA"/>
</dbReference>
<dbReference type="Proteomes" id="UP000712600">
    <property type="component" value="Unassembled WGS sequence"/>
</dbReference>
<dbReference type="InterPro" id="IPR011009">
    <property type="entry name" value="Kinase-like_dom_sf"/>
</dbReference>
<dbReference type="PANTHER" id="PTHR48006">
    <property type="entry name" value="LEUCINE-RICH REPEAT-CONTAINING PROTEIN DDB_G0281931-RELATED"/>
    <property type="match status" value="1"/>
</dbReference>
<accession>A0A8S9NJE2</accession>
<dbReference type="GO" id="GO:0016020">
    <property type="term" value="C:membrane"/>
    <property type="evidence" value="ECO:0007669"/>
    <property type="project" value="UniProtKB-SubCell"/>
</dbReference>
<feature type="region of interest" description="Disordered" evidence="2">
    <location>
        <begin position="352"/>
        <end position="377"/>
    </location>
</feature>
<dbReference type="GO" id="GO:0004672">
    <property type="term" value="F:protein kinase activity"/>
    <property type="evidence" value="ECO:0007669"/>
    <property type="project" value="InterPro"/>
</dbReference>
<organism evidence="4 5">
    <name type="scientific">Brassica cretica</name>
    <name type="common">Mustard</name>
    <dbReference type="NCBI Taxonomy" id="69181"/>
    <lineage>
        <taxon>Eukaryota</taxon>
        <taxon>Viridiplantae</taxon>
        <taxon>Streptophyta</taxon>
        <taxon>Embryophyta</taxon>
        <taxon>Tracheophyta</taxon>
        <taxon>Spermatophyta</taxon>
        <taxon>Magnoliopsida</taxon>
        <taxon>eudicotyledons</taxon>
        <taxon>Gunneridae</taxon>
        <taxon>Pentapetalae</taxon>
        <taxon>rosids</taxon>
        <taxon>malvids</taxon>
        <taxon>Brassicales</taxon>
        <taxon>Brassicaceae</taxon>
        <taxon>Brassiceae</taxon>
        <taxon>Brassica</taxon>
    </lineage>
</organism>
<name>A0A8S9NJE2_BRACR</name>
<dbReference type="InterPro" id="IPR051824">
    <property type="entry name" value="LRR_Rcpt-Like_S/T_Kinase"/>
</dbReference>
<reference evidence="4" key="1">
    <citation type="submission" date="2019-12" db="EMBL/GenBank/DDBJ databases">
        <title>Genome sequencing and annotation of Brassica cretica.</title>
        <authorList>
            <person name="Studholme D.J."/>
            <person name="Sarris P."/>
        </authorList>
    </citation>
    <scope>NUCLEOTIDE SEQUENCE</scope>
    <source>
        <strain evidence="4">PFS-109/04</strain>
        <tissue evidence="4">Leaf</tissue>
    </source>
</reference>
<dbReference type="Gene3D" id="1.10.510.10">
    <property type="entry name" value="Transferase(Phosphotransferase) domain 1"/>
    <property type="match status" value="1"/>
</dbReference>
<evidence type="ECO:0000259" key="3">
    <source>
        <dbReference type="Pfam" id="PF07714"/>
    </source>
</evidence>
<evidence type="ECO:0000313" key="5">
    <source>
        <dbReference type="Proteomes" id="UP000712600"/>
    </source>
</evidence>
<feature type="domain" description="Serine-threonine/tyrosine-protein kinase catalytic" evidence="3">
    <location>
        <begin position="84"/>
        <end position="143"/>
    </location>
</feature>
<protein>
    <recommendedName>
        <fullName evidence="3">Serine-threonine/tyrosine-protein kinase catalytic domain-containing protein</fullName>
    </recommendedName>
</protein>
<gene>
    <name evidence="4" type="ORF">F2Q69_00043513</name>
</gene>
<dbReference type="AlphaFoldDB" id="A0A8S9NJE2"/>
<dbReference type="Pfam" id="PF07714">
    <property type="entry name" value="PK_Tyr_Ser-Thr"/>
    <property type="match status" value="1"/>
</dbReference>
<evidence type="ECO:0000256" key="1">
    <source>
        <dbReference type="ARBA" id="ARBA00004479"/>
    </source>
</evidence>
<dbReference type="InterPro" id="IPR001245">
    <property type="entry name" value="Ser-Thr/Tyr_kinase_cat_dom"/>
</dbReference>
<dbReference type="SUPFAM" id="SSF56112">
    <property type="entry name" value="Protein kinase-like (PK-like)"/>
    <property type="match status" value="1"/>
</dbReference>
<sequence>MLSSERVHYPGARGRSGTKRVSYLAPVGRSTLHSSRADLRAQGLQTVCFTWRQLEAATNNFDQANKLGEGGRAVRWNNHSSQAAFFQLYGCCVEKNQLMLVYEYMENNSLDLPLFGKSSLKLEWEVRQNICVGIAKGLEFLHEGRKPMSIGWLRAARKFLRVNHGFLLSLVTKEFLAVRAAAFLRTSMSSDVSAMFQIRWNFDFHRLGNALMLLRMVLNRFGLSISKIMLTGLQHLVGIMVLSYERGMTLDSDYLEALLKPVAVQNPRMCHLAPRPNISIIKGFASNSQEFRKHYFFVRIDMTNPLPPCPEDMRTVRDLLWGGTYFSGHLSPKRVCLAVAYNRSRLHPDLPVKEESERSMEESVPYDIQDERERSRSLRNKQIAVDDENGPVDRLEYPTDELFRNFLNSKTSGNGTDQADPPGVDNFAPDFDNFFFILRCPRQ</sequence>
<proteinExistence type="predicted"/>
<feature type="compositionally biased region" description="Basic and acidic residues" evidence="2">
    <location>
        <begin position="352"/>
        <end position="361"/>
    </location>
</feature>
<comment type="caution">
    <text evidence="4">The sequence shown here is derived from an EMBL/GenBank/DDBJ whole genome shotgun (WGS) entry which is preliminary data.</text>
</comment>
<dbReference type="PANTHER" id="PTHR48006:SF66">
    <property type="entry name" value="PROTEIN KINASE DOMAIN-CONTAINING PROTEIN"/>
    <property type="match status" value="1"/>
</dbReference>
<comment type="subcellular location">
    <subcellularLocation>
        <location evidence="1">Membrane</location>
        <topology evidence="1">Single-pass type I membrane protein</topology>
    </subcellularLocation>
</comment>
<evidence type="ECO:0000313" key="4">
    <source>
        <dbReference type="EMBL" id="KAF3501073.1"/>
    </source>
</evidence>